<dbReference type="EMBL" id="CP000088">
    <property type="protein sequence ID" value="AAZ55720.1"/>
    <property type="molecule type" value="Genomic_DNA"/>
</dbReference>
<dbReference type="PROSITE" id="PS51846">
    <property type="entry name" value="CNNM"/>
    <property type="match status" value="1"/>
</dbReference>
<dbReference type="GO" id="GO:0050660">
    <property type="term" value="F:flavin adenine dinucleotide binding"/>
    <property type="evidence" value="ECO:0007669"/>
    <property type="project" value="InterPro"/>
</dbReference>
<accession>Q47P99</accession>
<evidence type="ECO:0000256" key="5">
    <source>
        <dbReference type="ARBA" id="ARBA00022737"/>
    </source>
</evidence>
<dbReference type="InterPro" id="IPR000644">
    <property type="entry name" value="CBS_dom"/>
</dbReference>
<keyword evidence="6 10" id="KW-1133">Transmembrane helix</keyword>
<feature type="domain" description="CNNM transmembrane" evidence="13">
    <location>
        <begin position="6"/>
        <end position="209"/>
    </location>
</feature>
<dbReference type="Pfam" id="PF03471">
    <property type="entry name" value="CorC_HlyC"/>
    <property type="match status" value="1"/>
</dbReference>
<evidence type="ECO:0000259" key="12">
    <source>
        <dbReference type="PROSITE" id="PS51371"/>
    </source>
</evidence>
<evidence type="ECO:0000256" key="4">
    <source>
        <dbReference type="ARBA" id="ARBA00022692"/>
    </source>
</evidence>
<evidence type="ECO:0000256" key="8">
    <source>
        <dbReference type="ARBA" id="ARBA00023136"/>
    </source>
</evidence>
<dbReference type="PANTHER" id="PTHR43099:SF6">
    <property type="entry name" value="UPF0053 PROTEIN RV1842C"/>
    <property type="match status" value="1"/>
</dbReference>
<dbReference type="SUPFAM" id="SSF54631">
    <property type="entry name" value="CBS-domain pair"/>
    <property type="match status" value="1"/>
</dbReference>
<reference evidence="14" key="1">
    <citation type="submission" date="2005-07" db="EMBL/GenBank/DDBJ databases">
        <title>Complete sequence of Thermobifida fusca YX.</title>
        <authorList>
            <consortium name="US DOE Joint Genome Institute"/>
            <person name="Copeland A."/>
            <person name="Lucas S."/>
            <person name="Lapidus A."/>
            <person name="Barry K."/>
            <person name="Detter J.C."/>
            <person name="Glavina T."/>
            <person name="Hammon N."/>
            <person name="Israni S."/>
            <person name="Pitluck S."/>
            <person name="Di Bartolo G."/>
            <person name="Chain P."/>
            <person name="Schmutz J."/>
            <person name="Larimer F."/>
            <person name="Land M."/>
            <person name="Lykidis A."/>
            <person name="Richardson P."/>
        </authorList>
    </citation>
    <scope>NUCLEOTIDE SEQUENCE</scope>
    <source>
        <strain evidence="14">YX</strain>
    </source>
</reference>
<dbReference type="InterPro" id="IPR002550">
    <property type="entry name" value="CNNM"/>
</dbReference>
<dbReference type="InterPro" id="IPR044751">
    <property type="entry name" value="Ion_transp-like_CBS"/>
</dbReference>
<dbReference type="PANTHER" id="PTHR43099">
    <property type="entry name" value="UPF0053 PROTEIN YRKA"/>
    <property type="match status" value="1"/>
</dbReference>
<evidence type="ECO:0000256" key="6">
    <source>
        <dbReference type="ARBA" id="ARBA00022989"/>
    </source>
</evidence>
<keyword evidence="7 9" id="KW-0129">CBS domain</keyword>
<keyword evidence="8 10" id="KW-0472">Membrane</keyword>
<proteinExistence type="inferred from homology"/>
<protein>
    <submittedName>
        <fullName evidence="14">CBS</fullName>
    </submittedName>
</protein>
<feature type="domain" description="CBS" evidence="12">
    <location>
        <begin position="228"/>
        <end position="286"/>
    </location>
</feature>
<keyword evidence="4 10" id="KW-0812">Transmembrane</keyword>
<feature type="domain" description="CBS" evidence="12">
    <location>
        <begin position="292"/>
        <end position="349"/>
    </location>
</feature>
<comment type="similarity">
    <text evidence="2">Belongs to the UPF0053 family.</text>
</comment>
<feature type="transmembrane region" description="Helical" evidence="11">
    <location>
        <begin position="64"/>
        <end position="85"/>
    </location>
</feature>
<evidence type="ECO:0000256" key="7">
    <source>
        <dbReference type="ARBA" id="ARBA00023122"/>
    </source>
</evidence>
<dbReference type="eggNOG" id="COG1253">
    <property type="taxonomic scope" value="Bacteria"/>
</dbReference>
<dbReference type="GO" id="GO:0005886">
    <property type="term" value="C:plasma membrane"/>
    <property type="evidence" value="ECO:0007669"/>
    <property type="project" value="UniProtKB-SubCell"/>
</dbReference>
<feature type="transmembrane region" description="Helical" evidence="11">
    <location>
        <begin position="105"/>
        <end position="126"/>
    </location>
</feature>
<evidence type="ECO:0000256" key="9">
    <source>
        <dbReference type="PROSITE-ProRule" id="PRU00703"/>
    </source>
</evidence>
<evidence type="ECO:0000256" key="11">
    <source>
        <dbReference type="SAM" id="Phobius"/>
    </source>
</evidence>
<keyword evidence="3" id="KW-1003">Cell membrane</keyword>
<dbReference type="SUPFAM" id="SSF56176">
    <property type="entry name" value="FAD-binding/transporter-associated domain-like"/>
    <property type="match status" value="1"/>
</dbReference>
<evidence type="ECO:0000256" key="3">
    <source>
        <dbReference type="ARBA" id="ARBA00022475"/>
    </source>
</evidence>
<dbReference type="SMART" id="SM00116">
    <property type="entry name" value="CBS"/>
    <property type="match status" value="2"/>
</dbReference>
<dbReference type="InterPro" id="IPR005170">
    <property type="entry name" value="Transptr-assoc_dom"/>
</dbReference>
<dbReference type="STRING" id="269800.Tfu_1685"/>
<sequence length="462" mass="50009">MCAMNVGVTILLGVLVVFLITAVTGYFVAQEFGFVAVDRSRLKARAAAGDTQARRVLDITSRTSFMLSGAQLGITVTGLLVGYVAEPMIGAGIGELLGGIGIPSGTGVAIGTVAALLFSTVVQMVFGELFPKNLAIARPEPVARRLALSTSIYLRLFGWLIWLFDRASMLLLKAVRITPVEDVQHAATPRDLERIVEESRDSGDLPAELSTLLDRSLDFHERTAEHAMIPRPQVTFVEADDPVSRVVELITTTGHSRFPVLTGVETVTGVVCLRDILGLDPATWETTRVADVARTAVLVPTSLPLPTLVARLHEANEQFACVVDEYGGLAGVVTTEDIAEELVGEIADEHDPEDESQARVIEDGNWLLPGALHIDEVERLLGHDLPAGDYETLGGLVITRLRRLPRPADRVTVTLPRHPGADDDEPDWVVNLVVEAVDRHVPETIRLELRESPQSSWTGVTA</sequence>
<keyword evidence="5" id="KW-0677">Repeat</keyword>
<dbReference type="InterPro" id="IPR036318">
    <property type="entry name" value="FAD-bd_PCMH-like_sf"/>
</dbReference>
<dbReference type="SMART" id="SM01091">
    <property type="entry name" value="CorC_HlyC"/>
    <property type="match status" value="1"/>
</dbReference>
<dbReference type="Pfam" id="PF01595">
    <property type="entry name" value="CNNM"/>
    <property type="match status" value="1"/>
</dbReference>
<dbReference type="InterPro" id="IPR016169">
    <property type="entry name" value="FAD-bd_PCMH_sub2"/>
</dbReference>
<name>Q47P99_THEFY</name>
<dbReference type="HOGENOM" id="CLU_015237_4_0_11"/>
<dbReference type="AlphaFoldDB" id="Q47P99"/>
<dbReference type="KEGG" id="tfu:Tfu_1685"/>
<evidence type="ECO:0000256" key="2">
    <source>
        <dbReference type="ARBA" id="ARBA00006337"/>
    </source>
</evidence>
<dbReference type="CDD" id="cd04590">
    <property type="entry name" value="CBS_pair_CorC_HlyC_assoc"/>
    <property type="match status" value="1"/>
</dbReference>
<dbReference type="InterPro" id="IPR051676">
    <property type="entry name" value="UPF0053_domain"/>
</dbReference>
<evidence type="ECO:0000256" key="1">
    <source>
        <dbReference type="ARBA" id="ARBA00004651"/>
    </source>
</evidence>
<feature type="transmembrane region" description="Helical" evidence="11">
    <location>
        <begin position="146"/>
        <end position="164"/>
    </location>
</feature>
<organism evidence="14">
    <name type="scientific">Thermobifida fusca (strain YX)</name>
    <dbReference type="NCBI Taxonomy" id="269800"/>
    <lineage>
        <taxon>Bacteria</taxon>
        <taxon>Bacillati</taxon>
        <taxon>Actinomycetota</taxon>
        <taxon>Actinomycetes</taxon>
        <taxon>Streptosporangiales</taxon>
        <taxon>Nocardiopsidaceae</taxon>
        <taxon>Thermobifida</taxon>
    </lineage>
</organism>
<gene>
    <name evidence="14" type="ordered locus">Tfu_1685</name>
</gene>
<evidence type="ECO:0000313" key="14">
    <source>
        <dbReference type="EMBL" id="AAZ55720.1"/>
    </source>
</evidence>
<feature type="transmembrane region" description="Helical" evidence="11">
    <location>
        <begin position="6"/>
        <end position="29"/>
    </location>
</feature>
<evidence type="ECO:0000259" key="13">
    <source>
        <dbReference type="PROSITE" id="PS51846"/>
    </source>
</evidence>
<evidence type="ECO:0000256" key="10">
    <source>
        <dbReference type="PROSITE-ProRule" id="PRU01193"/>
    </source>
</evidence>
<dbReference type="InterPro" id="IPR046342">
    <property type="entry name" value="CBS_dom_sf"/>
</dbReference>
<dbReference type="Gene3D" id="3.30.465.10">
    <property type="match status" value="1"/>
</dbReference>
<dbReference type="PROSITE" id="PS51371">
    <property type="entry name" value="CBS"/>
    <property type="match status" value="2"/>
</dbReference>
<comment type="subcellular location">
    <subcellularLocation>
        <location evidence="1">Cell membrane</location>
        <topology evidence="1">Multi-pass membrane protein</topology>
    </subcellularLocation>
</comment>
<dbReference type="Gene3D" id="3.10.580.10">
    <property type="entry name" value="CBS-domain"/>
    <property type="match status" value="1"/>
</dbReference>
<dbReference type="Pfam" id="PF00571">
    <property type="entry name" value="CBS"/>
    <property type="match status" value="2"/>
</dbReference>